<keyword evidence="2" id="KW-1185">Reference proteome</keyword>
<sequence>MSLFKSQIPDSDFFIASSEFTNINTTNNTKLEEKLDIIIANQNIIKRQQAETLAMFKQLFEKDVGSYGTRSVFPLSNLEALKKLDTDIVVGSSADYIKIIKNIIGKTGIIKSSEGIFERSLIVQLNYDGIHSKYSLKECKELIDCLFEASMKEEYSHGEFVKDLRQALKLAKNRHFKTNSILKSKKQNI</sequence>
<dbReference type="Proteomes" id="UP001652620">
    <property type="component" value="Chromosome 2"/>
</dbReference>
<feature type="domain" description="DUF4806" evidence="1">
    <location>
        <begin position="72"/>
        <end position="149"/>
    </location>
</feature>
<name>A0ABM3J3K4_BACDO</name>
<gene>
    <name evidence="3" type="primary">LOC125776297</name>
</gene>
<reference evidence="3" key="2">
    <citation type="submission" date="2025-08" db="UniProtKB">
        <authorList>
            <consortium name="RefSeq"/>
        </authorList>
    </citation>
    <scope>IDENTIFICATION</scope>
    <source>
        <tissue evidence="3">Adult</tissue>
    </source>
</reference>
<dbReference type="GeneID" id="125776297"/>
<evidence type="ECO:0000259" key="1">
    <source>
        <dbReference type="Pfam" id="PF16064"/>
    </source>
</evidence>
<dbReference type="RefSeq" id="XP_049303813.1">
    <property type="nucleotide sequence ID" value="XM_049447856.1"/>
</dbReference>
<dbReference type="Pfam" id="PF16064">
    <property type="entry name" value="DUF4806"/>
    <property type="match status" value="1"/>
</dbReference>
<proteinExistence type="predicted"/>
<accession>A0ABM3J3K4</accession>
<evidence type="ECO:0000313" key="3">
    <source>
        <dbReference type="RefSeq" id="XP_049303813.1"/>
    </source>
</evidence>
<dbReference type="InterPro" id="IPR032071">
    <property type="entry name" value="DUF4806"/>
</dbReference>
<reference evidence="2" key="1">
    <citation type="submission" date="2025-05" db="UniProtKB">
        <authorList>
            <consortium name="RefSeq"/>
        </authorList>
    </citation>
    <scope>NUCLEOTIDE SEQUENCE [LARGE SCALE GENOMIC DNA]</scope>
</reference>
<organism evidence="2 3">
    <name type="scientific">Bactrocera dorsalis</name>
    <name type="common">Oriental fruit fly</name>
    <name type="synonym">Dacus dorsalis</name>
    <dbReference type="NCBI Taxonomy" id="27457"/>
    <lineage>
        <taxon>Eukaryota</taxon>
        <taxon>Metazoa</taxon>
        <taxon>Ecdysozoa</taxon>
        <taxon>Arthropoda</taxon>
        <taxon>Hexapoda</taxon>
        <taxon>Insecta</taxon>
        <taxon>Pterygota</taxon>
        <taxon>Neoptera</taxon>
        <taxon>Endopterygota</taxon>
        <taxon>Diptera</taxon>
        <taxon>Brachycera</taxon>
        <taxon>Muscomorpha</taxon>
        <taxon>Tephritoidea</taxon>
        <taxon>Tephritidae</taxon>
        <taxon>Bactrocera</taxon>
        <taxon>Bactrocera</taxon>
    </lineage>
</organism>
<protein>
    <submittedName>
        <fullName evidence="3">Uncharacterized protein LOC125776297</fullName>
    </submittedName>
</protein>
<evidence type="ECO:0000313" key="2">
    <source>
        <dbReference type="Proteomes" id="UP001652620"/>
    </source>
</evidence>